<accession>A0A150FUD3</accession>
<dbReference type="Proteomes" id="UP000075714">
    <property type="component" value="Unassembled WGS sequence"/>
</dbReference>
<protein>
    <submittedName>
        <fullName evidence="1">Uncharacterized protein</fullName>
    </submittedName>
</protein>
<comment type="caution">
    <text evidence="1">The sequence shown here is derived from an EMBL/GenBank/DDBJ whole genome shotgun (WGS) entry which is preliminary data.</text>
</comment>
<reference evidence="2" key="1">
    <citation type="journal article" date="2016" name="Nat. Commun.">
        <title>The Gonium pectorale genome demonstrates co-option of cell cycle regulation during the evolution of multicellularity.</title>
        <authorList>
            <person name="Hanschen E.R."/>
            <person name="Marriage T.N."/>
            <person name="Ferris P.J."/>
            <person name="Hamaji T."/>
            <person name="Toyoda A."/>
            <person name="Fujiyama A."/>
            <person name="Neme R."/>
            <person name="Noguchi H."/>
            <person name="Minakuchi Y."/>
            <person name="Suzuki M."/>
            <person name="Kawai-Toyooka H."/>
            <person name="Smith D.R."/>
            <person name="Sparks H."/>
            <person name="Anderson J."/>
            <person name="Bakaric R."/>
            <person name="Luria V."/>
            <person name="Karger A."/>
            <person name="Kirschner M.W."/>
            <person name="Durand P.M."/>
            <person name="Michod R.E."/>
            <person name="Nozaki H."/>
            <person name="Olson B.J."/>
        </authorList>
    </citation>
    <scope>NUCLEOTIDE SEQUENCE [LARGE SCALE GENOMIC DNA]</scope>
    <source>
        <strain evidence="2">NIES-2863</strain>
    </source>
</reference>
<evidence type="ECO:0000313" key="1">
    <source>
        <dbReference type="EMBL" id="KXZ41212.1"/>
    </source>
</evidence>
<dbReference type="AlphaFoldDB" id="A0A150FUD3"/>
<gene>
    <name evidence="1" type="ORF">GPECTOR_646g761</name>
</gene>
<dbReference type="OrthoDB" id="543726at2759"/>
<proteinExistence type="predicted"/>
<evidence type="ECO:0000313" key="2">
    <source>
        <dbReference type="Proteomes" id="UP000075714"/>
    </source>
</evidence>
<name>A0A150FUD3_GONPE</name>
<organism evidence="1 2">
    <name type="scientific">Gonium pectorale</name>
    <name type="common">Green alga</name>
    <dbReference type="NCBI Taxonomy" id="33097"/>
    <lineage>
        <taxon>Eukaryota</taxon>
        <taxon>Viridiplantae</taxon>
        <taxon>Chlorophyta</taxon>
        <taxon>core chlorophytes</taxon>
        <taxon>Chlorophyceae</taxon>
        <taxon>CS clade</taxon>
        <taxon>Chlamydomonadales</taxon>
        <taxon>Volvocaceae</taxon>
        <taxon>Gonium</taxon>
    </lineage>
</organism>
<sequence length="412" mass="41870">MLDAAGCWLFPQGYPDCIPGYTFGSAPSNTWFLWSDNDCDKRICAFFAAKFGVVPANTGQQPSSWAGMPEKYKPSWRVLGCNTVLGGWSCPAIPGYVGTPGVDHLMDELGFFPYNTSAACTANANCKGFSSAGFIKNASLPNTVRPGACWYSKLIADRCVQVDGFIGVYGMDHSGDDIQNVGSGVFAAALCKADPACLAFNSNGWIKRFGNPNVAASGVCIYRRTPTACPAVDGYEVFSTDAMMYGDIIQSALGDILGQWGPKDTVPPSTAITAAQAKPAAVAAFTPSTFTAAIATTFAASPSTSAAFTPSTFTAAIATTFAASPSTSAASAIAAATTVSPAPATTAALTAAIATATTGSPATSSPAPATLTAVTATVATAASAAATITAAALTAAFTTPATAAHRPSPNRR</sequence>
<dbReference type="EMBL" id="LSYV01000643">
    <property type="protein sequence ID" value="KXZ41212.1"/>
    <property type="molecule type" value="Genomic_DNA"/>
</dbReference>
<keyword evidence="2" id="KW-1185">Reference proteome</keyword>